<dbReference type="AlphaFoldDB" id="A0A1Y4LZ11"/>
<name>A0A1Y4LZ11_9FIRM</name>
<protein>
    <submittedName>
        <fullName evidence="1">Uncharacterized protein</fullName>
    </submittedName>
</protein>
<comment type="caution">
    <text evidence="1">The sequence shown here is derived from an EMBL/GenBank/DDBJ whole genome shotgun (WGS) entry which is preliminary data.</text>
</comment>
<accession>A0A1Y4LZ11</accession>
<sequence>MGKSPIEVFNFFHDYSNILEKLEIKEIDSESIDLTVNLIKNKQSKILTAGDYSTTITTGQWNLVIHFKKCRFQCPF</sequence>
<organism evidence="1 2">
    <name type="scientific">Faecalitalea cylindroides</name>
    <dbReference type="NCBI Taxonomy" id="39483"/>
    <lineage>
        <taxon>Bacteria</taxon>
        <taxon>Bacillati</taxon>
        <taxon>Bacillota</taxon>
        <taxon>Erysipelotrichia</taxon>
        <taxon>Erysipelotrichales</taxon>
        <taxon>Erysipelotrichaceae</taxon>
        <taxon>Faecalitalea</taxon>
    </lineage>
</organism>
<dbReference type="Proteomes" id="UP000195447">
    <property type="component" value="Unassembled WGS sequence"/>
</dbReference>
<proteinExistence type="predicted"/>
<reference evidence="2" key="1">
    <citation type="submission" date="2017-04" db="EMBL/GenBank/DDBJ databases">
        <title>Function of individual gut microbiota members based on whole genome sequencing of pure cultures obtained from chicken caecum.</title>
        <authorList>
            <person name="Medvecky M."/>
            <person name="Cejkova D."/>
            <person name="Polansky O."/>
            <person name="Karasova D."/>
            <person name="Kubasova T."/>
            <person name="Cizek A."/>
            <person name="Rychlik I."/>
        </authorList>
    </citation>
    <scope>NUCLEOTIDE SEQUENCE [LARGE SCALE GENOMIC DNA]</scope>
    <source>
        <strain evidence="2">An178</strain>
    </source>
</reference>
<evidence type="ECO:0000313" key="2">
    <source>
        <dbReference type="Proteomes" id="UP000195447"/>
    </source>
</evidence>
<keyword evidence="2" id="KW-1185">Reference proteome</keyword>
<evidence type="ECO:0000313" key="1">
    <source>
        <dbReference type="EMBL" id="OUP60331.1"/>
    </source>
</evidence>
<gene>
    <name evidence="1" type="ORF">B5F14_06075</name>
</gene>
<dbReference type="EMBL" id="NFKM01000010">
    <property type="protein sequence ID" value="OUP60331.1"/>
    <property type="molecule type" value="Genomic_DNA"/>
</dbReference>